<dbReference type="Gene3D" id="3.30.465.10">
    <property type="match status" value="1"/>
</dbReference>
<dbReference type="SUPFAM" id="SSF51679">
    <property type="entry name" value="Bacterial luciferase-like"/>
    <property type="match status" value="1"/>
</dbReference>
<sequence>MPDYGHALTFGTFVTPQAADPQAVVGLARASERHGLDLVTFQDHPYQPAFLDTWTLLSWVAASTTRIQVAGNVLNVPLRPPAVLAKAAASLDLLSGGRVALGLGSGAFWDAIVAMGAPRMTPGQAVTALDEAIDVIRGLWDTDTRGVLRAGGQFHAVDGAKRGPSPAHDIPIWLGAYKPRMLGLVGRKADGWLPSLSYLQPGQLAEGNARIDEAAREAGRDPREIRRLLNLGGITASSIDAWVDELLPLALEDGVSTFILAGDDERAIALFGEELAPALREAVAVERRAAGTAAGSVRSAAALAKRAAGIDYEAVPASLADVVVEPGDRGYGAVRSTYVWAGSPGLVVQARDAADVAEAVRFARTQHVPFAVRSGGHGIAGRATNDGGIVIDLGALDAVEVLDADRRLVRLGAGAHWGDVAATLSPLGMAISSGDYGDVGVGGLVVAGGQGLLGRSYGLTLDHVVAADVVLADGSIVRADAEQHTDLLWAVRGAGAAVGIVTAVEIEAAPVGDVVLATVVYDATDTADLLVGWAAQVEGSPLELTSFLTLVPASRDQPAIAHAMTVWAGDDTDAAIAALEPFLAIGPVLQQRASVLPYSGVLQAHHSRHEGGAPATVRGGLVVHVTPAVARVLADLVAAGEAQMVQVRAVGGAVNRTPADATAYAHRTQNFSLSAITGERARAALDRRWRLLSDEITGVYRSFDLGDDRLARAYPPATLDRLRAVAAVYDPEGVFGHDLPLDVPR</sequence>
<evidence type="ECO:0000259" key="6">
    <source>
        <dbReference type="PROSITE" id="PS51387"/>
    </source>
</evidence>
<protein>
    <submittedName>
        <fullName evidence="7">LLM class flavin-dependent oxidoreductase</fullName>
    </submittedName>
</protein>
<dbReference type="PANTHER" id="PTHR42973">
    <property type="entry name" value="BINDING OXIDOREDUCTASE, PUTATIVE (AFU_ORTHOLOGUE AFUA_1G17690)-RELATED"/>
    <property type="match status" value="1"/>
</dbReference>
<dbReference type="EMBL" id="JAUCGR010000002">
    <property type="protein sequence ID" value="MDM7831169.1"/>
    <property type="molecule type" value="Genomic_DNA"/>
</dbReference>
<gene>
    <name evidence="7" type="ORF">QRT05_07470</name>
</gene>
<evidence type="ECO:0000256" key="5">
    <source>
        <dbReference type="ARBA" id="ARBA00023002"/>
    </source>
</evidence>
<comment type="caution">
    <text evidence="7">The sequence shown here is derived from an EMBL/GenBank/DDBJ whole genome shotgun (WGS) entry which is preliminary data.</text>
</comment>
<dbReference type="Gene3D" id="3.30.43.10">
    <property type="entry name" value="Uridine Diphospho-n-acetylenolpyruvylglucosamine Reductase, domain 2"/>
    <property type="match status" value="1"/>
</dbReference>
<comment type="similarity">
    <text evidence="2">Belongs to the oxygen-dependent FAD-linked oxidoreductase family.</text>
</comment>
<comment type="cofactor">
    <cofactor evidence="1">
        <name>FAD</name>
        <dbReference type="ChEBI" id="CHEBI:57692"/>
    </cofactor>
</comment>
<dbReference type="InterPro" id="IPR011251">
    <property type="entry name" value="Luciferase-like_dom"/>
</dbReference>
<dbReference type="Proteomes" id="UP001321453">
    <property type="component" value="Unassembled WGS sequence"/>
</dbReference>
<evidence type="ECO:0000256" key="3">
    <source>
        <dbReference type="ARBA" id="ARBA00022630"/>
    </source>
</evidence>
<dbReference type="InterPro" id="IPR016169">
    <property type="entry name" value="FAD-bd_PCMH_sub2"/>
</dbReference>
<dbReference type="InterPro" id="IPR036318">
    <property type="entry name" value="FAD-bd_PCMH-like_sf"/>
</dbReference>
<organism evidence="7 8">
    <name type="scientific">Cellulomonas edaphi</name>
    <dbReference type="NCBI Taxonomy" id="3053468"/>
    <lineage>
        <taxon>Bacteria</taxon>
        <taxon>Bacillati</taxon>
        <taxon>Actinomycetota</taxon>
        <taxon>Actinomycetes</taxon>
        <taxon>Micrococcales</taxon>
        <taxon>Cellulomonadaceae</taxon>
        <taxon>Cellulomonas</taxon>
    </lineage>
</organism>
<proteinExistence type="inferred from homology"/>
<evidence type="ECO:0000256" key="2">
    <source>
        <dbReference type="ARBA" id="ARBA00005466"/>
    </source>
</evidence>
<evidence type="ECO:0000313" key="7">
    <source>
        <dbReference type="EMBL" id="MDM7831169.1"/>
    </source>
</evidence>
<dbReference type="SUPFAM" id="SSF56176">
    <property type="entry name" value="FAD-binding/transporter-associated domain-like"/>
    <property type="match status" value="1"/>
</dbReference>
<dbReference type="CDD" id="cd01097">
    <property type="entry name" value="Tetrahydromethanopterin_reductase"/>
    <property type="match status" value="1"/>
</dbReference>
<keyword evidence="3" id="KW-0285">Flavoprotein</keyword>
<evidence type="ECO:0000256" key="1">
    <source>
        <dbReference type="ARBA" id="ARBA00001974"/>
    </source>
</evidence>
<keyword evidence="5" id="KW-0560">Oxidoreductase</keyword>
<dbReference type="InterPro" id="IPR050416">
    <property type="entry name" value="FAD-linked_Oxidoreductase"/>
</dbReference>
<dbReference type="InterPro" id="IPR036661">
    <property type="entry name" value="Luciferase-like_sf"/>
</dbReference>
<reference evidence="7 8" key="1">
    <citation type="submission" date="2023-06" db="EMBL/GenBank/DDBJ databases">
        <title>Cellulomonas sp. MW9 Whole genome sequence.</title>
        <authorList>
            <person name="Park S."/>
        </authorList>
    </citation>
    <scope>NUCLEOTIDE SEQUENCE [LARGE SCALE GENOMIC DNA]</scope>
    <source>
        <strain evidence="7 8">MW9</strain>
    </source>
</reference>
<dbReference type="InterPro" id="IPR016167">
    <property type="entry name" value="FAD-bd_PCMH_sub1"/>
</dbReference>
<dbReference type="PROSITE" id="PS51387">
    <property type="entry name" value="FAD_PCMH"/>
    <property type="match status" value="1"/>
</dbReference>
<dbReference type="InterPro" id="IPR016166">
    <property type="entry name" value="FAD-bd_PCMH"/>
</dbReference>
<dbReference type="Gene3D" id="3.20.20.30">
    <property type="entry name" value="Luciferase-like domain"/>
    <property type="match status" value="1"/>
</dbReference>
<feature type="domain" description="FAD-binding PCMH-type" evidence="6">
    <location>
        <begin position="340"/>
        <end position="511"/>
    </location>
</feature>
<name>A0ABT7S897_9CELL</name>
<evidence type="ECO:0000256" key="4">
    <source>
        <dbReference type="ARBA" id="ARBA00022827"/>
    </source>
</evidence>
<dbReference type="Pfam" id="PF00296">
    <property type="entry name" value="Bac_luciferase"/>
    <property type="match status" value="1"/>
</dbReference>
<keyword evidence="4" id="KW-0274">FAD</keyword>
<dbReference type="InterPro" id="IPR006094">
    <property type="entry name" value="Oxid_FAD_bind_N"/>
</dbReference>
<dbReference type="Gene3D" id="3.40.462.20">
    <property type="match status" value="1"/>
</dbReference>
<dbReference type="RefSeq" id="WP_289446447.1">
    <property type="nucleotide sequence ID" value="NZ_JAUCGR010000002.1"/>
</dbReference>
<evidence type="ECO:0000313" key="8">
    <source>
        <dbReference type="Proteomes" id="UP001321453"/>
    </source>
</evidence>
<keyword evidence="8" id="KW-1185">Reference proteome</keyword>
<dbReference type="Pfam" id="PF01565">
    <property type="entry name" value="FAD_binding_4"/>
    <property type="match status" value="1"/>
</dbReference>
<accession>A0ABT7S897</accession>
<dbReference type="PANTHER" id="PTHR42973:SF39">
    <property type="entry name" value="FAD-BINDING PCMH-TYPE DOMAIN-CONTAINING PROTEIN"/>
    <property type="match status" value="1"/>
</dbReference>